<comment type="caution">
    <text evidence="3">The sequence shown here is derived from an EMBL/GenBank/DDBJ whole genome shotgun (WGS) entry which is preliminary data.</text>
</comment>
<dbReference type="Proteomes" id="UP000310158">
    <property type="component" value="Unassembled WGS sequence"/>
</dbReference>
<sequence>MEVIATLTETAIPVVLEPTQHAFMELLEARRASIEAVPRKTFKYGATDRHQLDVYFPSTPTSPDKKTPILFFIYGGGFNTGSRIFPAPLDLGYKNVGAFFASRGLLTIIPDYRLVPPARFPEPAEDVRDAISWVVQNAGALRPSTDGADPDVDRIFVLGHSAGAIYSLSVMLAPQFDESRTLLPRIRAAVLAGCLYHFKTNAAKMPVLRRLYGTEDETREKEPLGLLENAPDEQLKNLPELLYVEAERDPSNIRDSCVDFRAVLEKRLTEIGGGKGGWTTGEYILAKGHNHISPIVGTFIWRRGGMGGGCY</sequence>
<dbReference type="OrthoDB" id="433474at2759"/>
<keyword evidence="1" id="KW-0378">Hydrolase</keyword>
<name>A0A4S4M572_9AGAM</name>
<evidence type="ECO:0000256" key="1">
    <source>
        <dbReference type="ARBA" id="ARBA00022801"/>
    </source>
</evidence>
<proteinExistence type="predicted"/>
<dbReference type="GO" id="GO:0016787">
    <property type="term" value="F:hydrolase activity"/>
    <property type="evidence" value="ECO:0007669"/>
    <property type="project" value="UniProtKB-KW"/>
</dbReference>
<dbReference type="AlphaFoldDB" id="A0A4S4M572"/>
<evidence type="ECO:0000313" key="3">
    <source>
        <dbReference type="EMBL" id="THH19441.1"/>
    </source>
</evidence>
<dbReference type="SUPFAM" id="SSF53474">
    <property type="entry name" value="alpha/beta-Hydrolases"/>
    <property type="match status" value="1"/>
</dbReference>
<dbReference type="InterPro" id="IPR049492">
    <property type="entry name" value="BD-FAE-like_dom"/>
</dbReference>
<dbReference type="Gene3D" id="3.40.50.1820">
    <property type="entry name" value="alpha/beta hydrolase"/>
    <property type="match status" value="1"/>
</dbReference>
<dbReference type="InterPro" id="IPR029058">
    <property type="entry name" value="AB_hydrolase_fold"/>
</dbReference>
<protein>
    <recommendedName>
        <fullName evidence="2">BD-FAE-like domain-containing protein</fullName>
    </recommendedName>
</protein>
<feature type="domain" description="BD-FAE-like" evidence="2">
    <location>
        <begin position="52"/>
        <end position="172"/>
    </location>
</feature>
<dbReference type="PANTHER" id="PTHR48081">
    <property type="entry name" value="AB HYDROLASE SUPERFAMILY PROTEIN C4A8.06C"/>
    <property type="match status" value="1"/>
</dbReference>
<dbReference type="EMBL" id="SGPL01000045">
    <property type="protein sequence ID" value="THH19441.1"/>
    <property type="molecule type" value="Genomic_DNA"/>
</dbReference>
<accession>A0A4S4M572</accession>
<dbReference type="InterPro" id="IPR050300">
    <property type="entry name" value="GDXG_lipolytic_enzyme"/>
</dbReference>
<organism evidence="3 4">
    <name type="scientific">Bondarzewia mesenterica</name>
    <dbReference type="NCBI Taxonomy" id="1095465"/>
    <lineage>
        <taxon>Eukaryota</taxon>
        <taxon>Fungi</taxon>
        <taxon>Dikarya</taxon>
        <taxon>Basidiomycota</taxon>
        <taxon>Agaricomycotina</taxon>
        <taxon>Agaricomycetes</taxon>
        <taxon>Russulales</taxon>
        <taxon>Bondarzewiaceae</taxon>
        <taxon>Bondarzewia</taxon>
    </lineage>
</organism>
<dbReference type="Pfam" id="PF20434">
    <property type="entry name" value="BD-FAE"/>
    <property type="match status" value="1"/>
</dbReference>
<evidence type="ECO:0000259" key="2">
    <source>
        <dbReference type="Pfam" id="PF20434"/>
    </source>
</evidence>
<gene>
    <name evidence="3" type="ORF">EW146_g1728</name>
</gene>
<keyword evidence="4" id="KW-1185">Reference proteome</keyword>
<reference evidence="3 4" key="1">
    <citation type="submission" date="2019-02" db="EMBL/GenBank/DDBJ databases">
        <title>Genome sequencing of the rare red list fungi Bondarzewia mesenterica.</title>
        <authorList>
            <person name="Buettner E."/>
            <person name="Kellner H."/>
        </authorList>
    </citation>
    <scope>NUCLEOTIDE SEQUENCE [LARGE SCALE GENOMIC DNA]</scope>
    <source>
        <strain evidence="3 4">DSM 108281</strain>
    </source>
</reference>
<evidence type="ECO:0000313" key="4">
    <source>
        <dbReference type="Proteomes" id="UP000310158"/>
    </source>
</evidence>